<dbReference type="InterPro" id="IPR007268">
    <property type="entry name" value="Rad9/Ddc1"/>
</dbReference>
<name>A0ABD3JVG4_EUCGL</name>
<organism evidence="1 2">
    <name type="scientific">Eucalyptus globulus</name>
    <name type="common">Tasmanian blue gum</name>
    <dbReference type="NCBI Taxonomy" id="34317"/>
    <lineage>
        <taxon>Eukaryota</taxon>
        <taxon>Viridiplantae</taxon>
        <taxon>Streptophyta</taxon>
        <taxon>Embryophyta</taxon>
        <taxon>Tracheophyta</taxon>
        <taxon>Spermatophyta</taxon>
        <taxon>Magnoliopsida</taxon>
        <taxon>eudicotyledons</taxon>
        <taxon>Gunneridae</taxon>
        <taxon>Pentapetalae</taxon>
        <taxon>rosids</taxon>
        <taxon>malvids</taxon>
        <taxon>Myrtales</taxon>
        <taxon>Myrtaceae</taxon>
        <taxon>Myrtoideae</taxon>
        <taxon>Eucalypteae</taxon>
        <taxon>Eucalyptus</taxon>
    </lineage>
</organism>
<evidence type="ECO:0000313" key="1">
    <source>
        <dbReference type="EMBL" id="KAL3728321.1"/>
    </source>
</evidence>
<dbReference type="GO" id="GO:0005634">
    <property type="term" value="C:nucleus"/>
    <property type="evidence" value="ECO:0007669"/>
    <property type="project" value="UniProtKB-ARBA"/>
</dbReference>
<keyword evidence="2" id="KW-1185">Reference proteome</keyword>
<dbReference type="Gene3D" id="3.70.10.10">
    <property type="match status" value="1"/>
</dbReference>
<comment type="caution">
    <text evidence="1">The sequence shown here is derived from an EMBL/GenBank/DDBJ whole genome shotgun (WGS) entry which is preliminary data.</text>
</comment>
<dbReference type="SUPFAM" id="SSF55979">
    <property type="entry name" value="DNA clamp"/>
    <property type="match status" value="1"/>
</dbReference>
<gene>
    <name evidence="1" type="ORF">ACJRO7_032987</name>
</gene>
<dbReference type="InterPro" id="IPR046938">
    <property type="entry name" value="DNA_clamp_sf"/>
</dbReference>
<evidence type="ECO:0000313" key="2">
    <source>
        <dbReference type="Proteomes" id="UP001634007"/>
    </source>
</evidence>
<sequence>MEFTLSGNALKSLARSITCLSRVGNDLAIQASPSQISFHTLNSSRSAYQLITFKPDLFDVFTVSGAQVQCSAVCSVLRTPISNIDYSSVHLPDINASKVQWALQCFSGIKKTYWITCNVGPDIQQLSLDRRKYPSNFVVRPRDLNRLLVNFQSSLQEITIIATERDSDPSDASEFGGKAVEFQSYIDPTKENDSLLHTQLWIDPAEDFVQYAHNGNPVDVTFAFKELKAFLTFCEEYEVDIHLPILMAPKFGIDEGDSSNFDVTFVLATMLTSQLHEANTGPSANECRARLILGKLLENRSAARSGRGSDGMQVSEESILKAGGQSGIERISTIQISKAASAEGNIKTVPDYLSIWTRFFTTSSKYWVDANEDEDGDEISI</sequence>
<proteinExistence type="predicted"/>
<dbReference type="Pfam" id="PF04139">
    <property type="entry name" value="Rad9"/>
    <property type="match status" value="1"/>
</dbReference>
<dbReference type="PANTHER" id="PTHR15237">
    <property type="entry name" value="DNA REPAIR PROTEIN RAD9"/>
    <property type="match status" value="1"/>
</dbReference>
<reference evidence="1 2" key="1">
    <citation type="submission" date="2024-11" db="EMBL/GenBank/DDBJ databases">
        <title>Chromosome-level genome assembly of Eucalyptus globulus Labill. provides insights into its genome evolution.</title>
        <authorList>
            <person name="Li X."/>
        </authorList>
    </citation>
    <scope>NUCLEOTIDE SEQUENCE [LARGE SCALE GENOMIC DNA]</scope>
    <source>
        <strain evidence="1">CL2024</strain>
        <tissue evidence="1">Fresh tender leaves</tissue>
    </source>
</reference>
<accession>A0ABD3JVG4</accession>
<dbReference type="PANTHER" id="PTHR15237:SF0">
    <property type="entry name" value="CELL CYCLE CHECKPOINT CONTROL PROTEIN"/>
    <property type="match status" value="1"/>
</dbReference>
<dbReference type="EMBL" id="JBJKBG010000008">
    <property type="protein sequence ID" value="KAL3728321.1"/>
    <property type="molecule type" value="Genomic_DNA"/>
</dbReference>
<dbReference type="AlphaFoldDB" id="A0ABD3JVG4"/>
<dbReference type="Proteomes" id="UP001634007">
    <property type="component" value="Unassembled WGS sequence"/>
</dbReference>
<protein>
    <submittedName>
        <fullName evidence="1">Uncharacterized protein</fullName>
    </submittedName>
</protein>